<organism evidence="14 15">
    <name type="scientific">Strigamia maritima</name>
    <name type="common">European centipede</name>
    <name type="synonym">Geophilus maritimus</name>
    <dbReference type="NCBI Taxonomy" id="126957"/>
    <lineage>
        <taxon>Eukaryota</taxon>
        <taxon>Metazoa</taxon>
        <taxon>Ecdysozoa</taxon>
        <taxon>Arthropoda</taxon>
        <taxon>Myriapoda</taxon>
        <taxon>Chilopoda</taxon>
        <taxon>Pleurostigmophora</taxon>
        <taxon>Geophilomorpha</taxon>
        <taxon>Linotaeniidae</taxon>
        <taxon>Strigamia</taxon>
    </lineage>
</organism>
<keyword evidence="4 12" id="KW-0894">Sodium channel</keyword>
<dbReference type="EnsemblMetazoa" id="SMAR001006-RA">
    <property type="protein sequence ID" value="SMAR001006-PA"/>
    <property type="gene ID" value="SMAR001006"/>
</dbReference>
<name>T1IJE3_STRMM</name>
<evidence type="ECO:0000313" key="14">
    <source>
        <dbReference type="EnsemblMetazoa" id="SMAR001006-PA"/>
    </source>
</evidence>
<evidence type="ECO:0000256" key="11">
    <source>
        <dbReference type="ARBA" id="ARBA00023303"/>
    </source>
</evidence>
<evidence type="ECO:0000256" key="2">
    <source>
        <dbReference type="ARBA" id="ARBA00007193"/>
    </source>
</evidence>
<evidence type="ECO:0000256" key="1">
    <source>
        <dbReference type="ARBA" id="ARBA00004141"/>
    </source>
</evidence>
<keyword evidence="7" id="KW-0915">Sodium</keyword>
<sequence>MTPNPHGFKAKKKIISGIYKVFWIASVLMSSALCIWQLVLCLEKYFGKPVGTKTKIETFDQFTTPSLTLCPNNINPTYTFKRTFDPICKKSRACHKLNKNSRQHFPFNELNITLQDLWQPNTKITIAEGEKCKYAVNHTQCKSNNWSKHRHVNTVAGPCLVFYSNQQRYYIRNPWPLWLELHNVHRNYKVDVHTSSLTSVIFLGSVDVTKGNLNILKPSETKFEHLNTTKNPCVTQDEEIQCMNKWFNDQLQRPDVKCRWPFMNSTLPFCNSMNEVNKLENKILQIQFSRIKTNCKQSCSRTEFQITSTVIKSNNSTAIAITFGKNTRLIVSEYFIYPLPSLVSDVGGNIGLFLAISLLYSLNLFQDFIDKLVD</sequence>
<dbReference type="InterPro" id="IPR001873">
    <property type="entry name" value="ENaC"/>
</dbReference>
<evidence type="ECO:0000256" key="12">
    <source>
        <dbReference type="RuleBase" id="RU000679"/>
    </source>
</evidence>
<evidence type="ECO:0000256" key="10">
    <source>
        <dbReference type="ARBA" id="ARBA00023201"/>
    </source>
</evidence>
<feature type="transmembrane region" description="Helical" evidence="13">
    <location>
        <begin position="21"/>
        <end position="39"/>
    </location>
</feature>
<dbReference type="GO" id="GO:0015280">
    <property type="term" value="F:ligand-gated sodium channel activity"/>
    <property type="evidence" value="ECO:0007669"/>
    <property type="project" value="TreeGrafter"/>
</dbReference>
<reference evidence="14" key="2">
    <citation type="submission" date="2015-02" db="UniProtKB">
        <authorList>
            <consortium name="EnsemblMetazoa"/>
        </authorList>
    </citation>
    <scope>IDENTIFICATION</scope>
</reference>
<reference evidence="15" key="1">
    <citation type="submission" date="2011-05" db="EMBL/GenBank/DDBJ databases">
        <authorList>
            <person name="Richards S.R."/>
            <person name="Qu J."/>
            <person name="Jiang H."/>
            <person name="Jhangiani S.N."/>
            <person name="Agravi P."/>
            <person name="Goodspeed R."/>
            <person name="Gross S."/>
            <person name="Mandapat C."/>
            <person name="Jackson L."/>
            <person name="Mathew T."/>
            <person name="Pu L."/>
            <person name="Thornton R."/>
            <person name="Saada N."/>
            <person name="Wilczek-Boney K.B."/>
            <person name="Lee S."/>
            <person name="Kovar C."/>
            <person name="Wu Y."/>
            <person name="Scherer S.E."/>
            <person name="Worley K.C."/>
            <person name="Muzny D.M."/>
            <person name="Gibbs R."/>
        </authorList>
    </citation>
    <scope>NUCLEOTIDE SEQUENCE</scope>
    <source>
        <strain evidence="15">Brora</strain>
    </source>
</reference>
<comment type="subcellular location">
    <subcellularLocation>
        <location evidence="1">Membrane</location>
        <topology evidence="1">Multi-pass membrane protein</topology>
    </subcellularLocation>
</comment>
<dbReference type="HOGENOM" id="CLU_037094_0_0_1"/>
<evidence type="ECO:0000313" key="15">
    <source>
        <dbReference type="Proteomes" id="UP000014500"/>
    </source>
</evidence>
<keyword evidence="5 12" id="KW-0812">Transmembrane</keyword>
<accession>T1IJE3</accession>
<dbReference type="GO" id="GO:0005886">
    <property type="term" value="C:plasma membrane"/>
    <property type="evidence" value="ECO:0007669"/>
    <property type="project" value="TreeGrafter"/>
</dbReference>
<evidence type="ECO:0000256" key="13">
    <source>
        <dbReference type="SAM" id="Phobius"/>
    </source>
</evidence>
<evidence type="ECO:0000256" key="8">
    <source>
        <dbReference type="ARBA" id="ARBA00023065"/>
    </source>
</evidence>
<dbReference type="Pfam" id="PF00858">
    <property type="entry name" value="ASC"/>
    <property type="match status" value="1"/>
</dbReference>
<dbReference type="PANTHER" id="PTHR11690:SF1">
    <property type="entry name" value="DEGENERIN LIKE"/>
    <property type="match status" value="1"/>
</dbReference>
<proteinExistence type="inferred from homology"/>
<dbReference type="Gene3D" id="1.10.287.770">
    <property type="entry name" value="YojJ-like"/>
    <property type="match status" value="1"/>
</dbReference>
<evidence type="ECO:0000256" key="3">
    <source>
        <dbReference type="ARBA" id="ARBA00022448"/>
    </source>
</evidence>
<keyword evidence="11 12" id="KW-0407">Ion channel</keyword>
<protein>
    <submittedName>
        <fullName evidence="14">Uncharacterized protein</fullName>
    </submittedName>
</protein>
<evidence type="ECO:0000256" key="6">
    <source>
        <dbReference type="ARBA" id="ARBA00022989"/>
    </source>
</evidence>
<keyword evidence="15" id="KW-1185">Reference proteome</keyword>
<dbReference type="PhylomeDB" id="T1IJE3"/>
<keyword evidence="3 12" id="KW-0813">Transport</keyword>
<evidence type="ECO:0000256" key="7">
    <source>
        <dbReference type="ARBA" id="ARBA00023053"/>
    </source>
</evidence>
<evidence type="ECO:0000256" key="5">
    <source>
        <dbReference type="ARBA" id="ARBA00022692"/>
    </source>
</evidence>
<dbReference type="EMBL" id="JH430255">
    <property type="status" value="NOT_ANNOTATED_CDS"/>
    <property type="molecule type" value="Genomic_DNA"/>
</dbReference>
<keyword evidence="9 13" id="KW-0472">Membrane</keyword>
<evidence type="ECO:0000256" key="9">
    <source>
        <dbReference type="ARBA" id="ARBA00023136"/>
    </source>
</evidence>
<dbReference type="PANTHER" id="PTHR11690">
    <property type="entry name" value="AMILORIDE-SENSITIVE SODIUM CHANNEL-RELATED"/>
    <property type="match status" value="1"/>
</dbReference>
<keyword evidence="6 13" id="KW-1133">Transmembrane helix</keyword>
<dbReference type="Proteomes" id="UP000014500">
    <property type="component" value="Unassembled WGS sequence"/>
</dbReference>
<comment type="similarity">
    <text evidence="2 12">Belongs to the amiloride-sensitive sodium channel (TC 1.A.6) family.</text>
</comment>
<keyword evidence="8 12" id="KW-0406">Ion transport</keyword>
<evidence type="ECO:0000256" key="4">
    <source>
        <dbReference type="ARBA" id="ARBA00022461"/>
    </source>
</evidence>
<keyword evidence="10 12" id="KW-0739">Sodium transport</keyword>
<dbReference type="AlphaFoldDB" id="T1IJE3"/>